<feature type="region of interest" description="Disordered" evidence="10">
    <location>
        <begin position="56"/>
        <end position="144"/>
    </location>
</feature>
<evidence type="ECO:0000256" key="5">
    <source>
        <dbReference type="ARBA" id="ARBA00023055"/>
    </source>
</evidence>
<dbReference type="GO" id="GO:0015914">
    <property type="term" value="P:phospholipid transport"/>
    <property type="evidence" value="ECO:0007669"/>
    <property type="project" value="TreeGrafter"/>
</dbReference>
<evidence type="ECO:0000259" key="11">
    <source>
        <dbReference type="PROSITE" id="PS51847"/>
    </source>
</evidence>
<evidence type="ECO:0000256" key="9">
    <source>
        <dbReference type="HAMAP-Rule" id="MF_03104"/>
    </source>
</evidence>
<dbReference type="InterPro" id="IPR031468">
    <property type="entry name" value="SMP_LBD"/>
</dbReference>
<dbReference type="GO" id="GO:1990456">
    <property type="term" value="P:mitochondrion-endoplasmic reticulum membrane tethering"/>
    <property type="evidence" value="ECO:0007669"/>
    <property type="project" value="TreeGrafter"/>
</dbReference>
<evidence type="ECO:0000256" key="1">
    <source>
        <dbReference type="ARBA" id="ARBA00004370"/>
    </source>
</evidence>
<dbReference type="GO" id="GO:0045040">
    <property type="term" value="P:protein insertion into mitochondrial outer membrane"/>
    <property type="evidence" value="ECO:0007669"/>
    <property type="project" value="UniProtKB-UniRule"/>
</dbReference>
<dbReference type="Proteomes" id="UP000054251">
    <property type="component" value="Unassembled WGS sequence"/>
</dbReference>
<evidence type="ECO:0000256" key="6">
    <source>
        <dbReference type="ARBA" id="ARBA00023121"/>
    </source>
</evidence>
<keyword evidence="3 9" id="KW-1000">Mitochondrion outer membrane</keyword>
<reference evidence="12 13" key="1">
    <citation type="submission" date="2015-11" db="EMBL/GenBank/DDBJ databases">
        <title>The genome of Debaryomyces fabryi.</title>
        <authorList>
            <person name="Tafer H."/>
            <person name="Lopandic K."/>
        </authorList>
    </citation>
    <scope>NUCLEOTIDE SEQUENCE [LARGE SCALE GENOMIC DNA]</scope>
    <source>
        <strain evidence="12 13">CBS 789</strain>
    </source>
</reference>
<evidence type="ECO:0000256" key="7">
    <source>
        <dbReference type="ARBA" id="ARBA00023128"/>
    </source>
</evidence>
<keyword evidence="6" id="KW-0446">Lipid-binding</keyword>
<evidence type="ECO:0000256" key="2">
    <source>
        <dbReference type="ARBA" id="ARBA00022448"/>
    </source>
</evidence>
<feature type="compositionally biased region" description="Acidic residues" evidence="10">
    <location>
        <begin position="93"/>
        <end position="102"/>
    </location>
</feature>
<dbReference type="CDD" id="cd21672">
    <property type="entry name" value="SMP_Mdm12"/>
    <property type="match status" value="1"/>
</dbReference>
<keyword evidence="5" id="KW-0445">Lipid transport</keyword>
<gene>
    <name evidence="9" type="primary">MDM12</name>
    <name evidence="12" type="ORF">AC631_00778</name>
</gene>
<dbReference type="GO" id="GO:0032865">
    <property type="term" value="C:ERMES complex"/>
    <property type="evidence" value="ECO:0007669"/>
    <property type="project" value="UniProtKB-UniRule"/>
</dbReference>
<keyword evidence="13" id="KW-1185">Reference proteome</keyword>
<evidence type="ECO:0000313" key="12">
    <source>
        <dbReference type="EMBL" id="KSA03462.1"/>
    </source>
</evidence>
<keyword evidence="4 9" id="KW-0256">Endoplasmic reticulum</keyword>
<comment type="similarity">
    <text evidence="9">Belongs to the MDM12 family.</text>
</comment>
<dbReference type="GO" id="GO:0005789">
    <property type="term" value="C:endoplasmic reticulum membrane"/>
    <property type="evidence" value="ECO:0007669"/>
    <property type="project" value="UniProtKB-SubCell"/>
</dbReference>
<dbReference type="PANTHER" id="PTHR28204">
    <property type="entry name" value="MITOCHONDRIAL DISTRIBUTION AND MORPHOLOGY PROTEIN 12"/>
    <property type="match status" value="1"/>
</dbReference>
<comment type="subcellular location">
    <subcellularLocation>
        <location evidence="1">Membrane</location>
    </subcellularLocation>
    <subcellularLocation>
        <location evidence="9">Mitochondrion outer membrane</location>
        <topology evidence="9">Peripheral membrane protein</topology>
        <orientation evidence="9">Cytoplasmic side</orientation>
    </subcellularLocation>
    <subcellularLocation>
        <location evidence="9">Endoplasmic reticulum membrane</location>
        <topology evidence="9">Peripheral membrane protein</topology>
        <orientation evidence="9">Cytoplasmic side</orientation>
    </subcellularLocation>
    <text evidence="9">The ERMES/MDM complex localizes to a few discrete foci (around 10 per single cell), that represent mitochondria-endoplasmic reticulum junctions. These foci are often found next to mtDNA nucleoids.</text>
</comment>
<dbReference type="PROSITE" id="PS51847">
    <property type="entry name" value="SMP"/>
    <property type="match status" value="1"/>
</dbReference>
<dbReference type="GO" id="GO:0008289">
    <property type="term" value="F:lipid binding"/>
    <property type="evidence" value="ECO:0007669"/>
    <property type="project" value="UniProtKB-KW"/>
</dbReference>
<dbReference type="HAMAP" id="MF_03104">
    <property type="entry name" value="Mdm12"/>
    <property type="match status" value="1"/>
</dbReference>
<comment type="function">
    <text evidence="9">Component of the ERMES/MDM complex, which serves as a molecular tether to connect the endoplasmic reticulum (ER) and mitochondria. Components of this complex are involved in the control of mitochondrial shape and protein biogenesis, and function in nonvesicular lipid trafficking between the ER and mitochondria. MDM12 is required for the interaction of the ER-resident membrane protein MMM1 and the outer mitochondrial membrane-resident beta-barrel protein MDM10. The MDM12-MMM1 subcomplex functions in the major beta-barrel assembly pathway that is responsible for biogenesis of all mitochondrial outer membrane beta-barrel proteins, and acts in a late step after the SAM complex. The MDM10-MDM12-MMM1 subcomplex further acts in the TOM40-specific pathway after the action of the MDM12-MMM1 complex. Essential for establishing and maintaining the structure of mitochondria and maintenance of mtDNA nucleoids.</text>
</comment>
<keyword evidence="2" id="KW-0813">Transport</keyword>
<keyword evidence="8 9" id="KW-0472">Membrane</keyword>
<dbReference type="GeneID" id="26837787"/>
<organism evidence="12 13">
    <name type="scientific">Debaryomyces fabryi</name>
    <dbReference type="NCBI Taxonomy" id="58627"/>
    <lineage>
        <taxon>Eukaryota</taxon>
        <taxon>Fungi</taxon>
        <taxon>Dikarya</taxon>
        <taxon>Ascomycota</taxon>
        <taxon>Saccharomycotina</taxon>
        <taxon>Pichiomycetes</taxon>
        <taxon>Debaryomycetaceae</taxon>
        <taxon>Debaryomyces</taxon>
    </lineage>
</organism>
<evidence type="ECO:0000256" key="8">
    <source>
        <dbReference type="ARBA" id="ARBA00023136"/>
    </source>
</evidence>
<proteinExistence type="inferred from homology"/>
<evidence type="ECO:0000256" key="4">
    <source>
        <dbReference type="ARBA" id="ARBA00022824"/>
    </source>
</evidence>
<comment type="subunit">
    <text evidence="9">Component of the ER-mitochondria encounter structure (ERMES) or MDM complex, composed of MMM1, MDM10, MDM12 and MDM34. A MMM1 homodimer associates with one molecule of MDM12 on each side in a pairwise head-to-tail manner, and the SMP-LTD domains of MMM1 and MDM12 generate a continuous hydrophobic tunnel for phospholipid trafficking.</text>
</comment>
<accession>A0A0V1Q4Z5</accession>
<dbReference type="InterPro" id="IPR027532">
    <property type="entry name" value="Mdm12"/>
</dbReference>
<keyword evidence="7 9" id="KW-0496">Mitochondrion</keyword>
<evidence type="ECO:0000256" key="3">
    <source>
        <dbReference type="ARBA" id="ARBA00022787"/>
    </source>
</evidence>
<evidence type="ECO:0000313" key="13">
    <source>
        <dbReference type="Proteomes" id="UP000054251"/>
    </source>
</evidence>
<dbReference type="RefSeq" id="XP_015469564.1">
    <property type="nucleotide sequence ID" value="XM_015609608.1"/>
</dbReference>
<dbReference type="AlphaFoldDB" id="A0A0V1Q4Z5"/>
<name>A0A0V1Q4Z5_9ASCO</name>
<dbReference type="EMBL" id="LMYN01000009">
    <property type="protein sequence ID" value="KSA03462.1"/>
    <property type="molecule type" value="Genomic_DNA"/>
</dbReference>
<protein>
    <recommendedName>
        <fullName evidence="9">Mitochondrial distribution and morphology protein 12</fullName>
    </recommendedName>
    <alternativeName>
        <fullName evidence="9">Mitochondrial inheritance component MDM12</fullName>
    </alternativeName>
</protein>
<dbReference type="PANTHER" id="PTHR28204:SF1">
    <property type="entry name" value="MITOCHONDRIAL DISTRIBUTION AND MORPHOLOGY PROTEIN 12"/>
    <property type="match status" value="1"/>
</dbReference>
<dbReference type="OrthoDB" id="3356905at2759"/>
<feature type="domain" description="SMP-LTD" evidence="11">
    <location>
        <begin position="1"/>
        <end position="403"/>
    </location>
</feature>
<feature type="compositionally biased region" description="Acidic residues" evidence="10">
    <location>
        <begin position="62"/>
        <end position="75"/>
    </location>
</feature>
<evidence type="ECO:0000256" key="10">
    <source>
        <dbReference type="SAM" id="MobiDB-lite"/>
    </source>
</evidence>
<comment type="caution">
    <text evidence="12">The sequence shown here is derived from an EMBL/GenBank/DDBJ whole genome shotgun (WGS) entry which is preliminary data.</text>
</comment>
<dbReference type="Pfam" id="PF26544">
    <property type="entry name" value="Mdm12"/>
    <property type="match status" value="2"/>
</dbReference>
<sequence>MSFDINWSELVSDDSLNEAIKEFLDNQFQSISLPSFIDNLSVTDFSLGNSPPEVTIRHIGDPFDEFYEDEGDDDERERKNVYTQQGVPGDSNSSDEEDDEYDGDRSNDLSIITEDPNIHAFSNDSGRSRLASPPPAPPTDLKRSRTALDPFSLIMGNNNLNYMHNYNMNYVGLGNLNATGTHTGTDTPTNILNQNPYATLKSNPTSYYKNKELSKFSGSDAYKSGLRMTSKEPCSSRSENDIQLIAEVKYNGDMHLELTVNLLVNYPSPNFISLPIKLHVTDLVIHSIITIAYLKSSVYISFLCDVNDINSDYFTSSSQNPTTPDNINGSINAGGNFVDYISGPINRERIDIIKKVKIESEIGEAEQNALRNVGKVERFLVEQLRNIIRDEFAWPSWICFDLNDVEDDESDDQEQRDDQEET</sequence>